<evidence type="ECO:0000313" key="1">
    <source>
        <dbReference type="EnsemblPlants" id="LPERR08G19770.1"/>
    </source>
</evidence>
<keyword evidence="2" id="KW-1185">Reference proteome</keyword>
<organism evidence="1 2">
    <name type="scientific">Leersia perrieri</name>
    <dbReference type="NCBI Taxonomy" id="77586"/>
    <lineage>
        <taxon>Eukaryota</taxon>
        <taxon>Viridiplantae</taxon>
        <taxon>Streptophyta</taxon>
        <taxon>Embryophyta</taxon>
        <taxon>Tracheophyta</taxon>
        <taxon>Spermatophyta</taxon>
        <taxon>Magnoliopsida</taxon>
        <taxon>Liliopsida</taxon>
        <taxon>Poales</taxon>
        <taxon>Poaceae</taxon>
        <taxon>BOP clade</taxon>
        <taxon>Oryzoideae</taxon>
        <taxon>Oryzeae</taxon>
        <taxon>Oryzinae</taxon>
        <taxon>Leersia</taxon>
    </lineage>
</organism>
<sequence>MSNSNACNCSSCQKLDHPAALLIRRETLLWIILRNRSSAPFSRSPMMHSNACNCSSSQTTDLFFWNALETRDILGTTSCCDRWHDVDSSKETVSTLALINSLTSLQSSLSEVVFLLIFLHCFCAFLTKRVKDWILT</sequence>
<protein>
    <submittedName>
        <fullName evidence="1">Uncharacterized protein</fullName>
    </submittedName>
</protein>
<evidence type="ECO:0000313" key="2">
    <source>
        <dbReference type="Proteomes" id="UP000032180"/>
    </source>
</evidence>
<dbReference type="eggNOG" id="ENOG502R3HT">
    <property type="taxonomic scope" value="Eukaryota"/>
</dbReference>
<dbReference type="Proteomes" id="UP000032180">
    <property type="component" value="Chromosome 8"/>
</dbReference>
<accession>A0A0D9XAM9</accession>
<dbReference type="Gramene" id="LPERR08G19770.1">
    <property type="protein sequence ID" value="LPERR08G19770.1"/>
    <property type="gene ID" value="LPERR08G19770"/>
</dbReference>
<reference evidence="1" key="3">
    <citation type="submission" date="2015-04" db="UniProtKB">
        <authorList>
            <consortium name="EnsemblPlants"/>
        </authorList>
    </citation>
    <scope>IDENTIFICATION</scope>
</reference>
<name>A0A0D9XAM9_9ORYZ</name>
<dbReference type="EnsemblPlants" id="LPERR08G19770.1">
    <property type="protein sequence ID" value="LPERR08G19770.1"/>
    <property type="gene ID" value="LPERR08G19770"/>
</dbReference>
<dbReference type="HOGENOM" id="CLU_135294_0_0_1"/>
<reference evidence="1 2" key="1">
    <citation type="submission" date="2012-08" db="EMBL/GenBank/DDBJ databases">
        <title>Oryza genome evolution.</title>
        <authorList>
            <person name="Wing R.A."/>
        </authorList>
    </citation>
    <scope>NUCLEOTIDE SEQUENCE</scope>
</reference>
<proteinExistence type="predicted"/>
<reference evidence="2" key="2">
    <citation type="submission" date="2013-12" db="EMBL/GenBank/DDBJ databases">
        <authorList>
            <person name="Yu Y."/>
            <person name="Lee S."/>
            <person name="de Baynast K."/>
            <person name="Wissotski M."/>
            <person name="Liu L."/>
            <person name="Talag J."/>
            <person name="Goicoechea J."/>
            <person name="Angelova A."/>
            <person name="Jetty R."/>
            <person name="Kudrna D."/>
            <person name="Golser W."/>
            <person name="Rivera L."/>
            <person name="Zhang J."/>
            <person name="Wing R."/>
        </authorList>
    </citation>
    <scope>NUCLEOTIDE SEQUENCE</scope>
</reference>
<dbReference type="AlphaFoldDB" id="A0A0D9XAM9"/>